<organism evidence="1 2">
    <name type="scientific">Nelumbo nucifera</name>
    <name type="common">Sacred lotus</name>
    <dbReference type="NCBI Taxonomy" id="4432"/>
    <lineage>
        <taxon>Eukaryota</taxon>
        <taxon>Viridiplantae</taxon>
        <taxon>Streptophyta</taxon>
        <taxon>Embryophyta</taxon>
        <taxon>Tracheophyta</taxon>
        <taxon>Spermatophyta</taxon>
        <taxon>Magnoliopsida</taxon>
        <taxon>Proteales</taxon>
        <taxon>Nelumbonaceae</taxon>
        <taxon>Nelumbo</taxon>
    </lineage>
</organism>
<accession>A0A822XBP2</accession>
<name>A0A822XBP2_NELNU</name>
<evidence type="ECO:0000313" key="1">
    <source>
        <dbReference type="EMBL" id="DAD18824.1"/>
    </source>
</evidence>
<dbReference type="Proteomes" id="UP000607653">
    <property type="component" value="Unassembled WGS sequence"/>
</dbReference>
<protein>
    <submittedName>
        <fullName evidence="1">Uncharacterized protein</fullName>
    </submittedName>
</protein>
<evidence type="ECO:0000313" key="2">
    <source>
        <dbReference type="Proteomes" id="UP000607653"/>
    </source>
</evidence>
<dbReference type="AlphaFoldDB" id="A0A822XBP2"/>
<proteinExistence type="predicted"/>
<sequence length="84" mass="9732">MDLTLEFRKARKKDKKNKKQKNEIYLKTFGNPADEKSGRLFFYEVQGSSSEAAAMTQPSLSPLAVLYTQFRRKERMYYTPNSAG</sequence>
<reference evidence="1 2" key="1">
    <citation type="journal article" date="2020" name="Mol. Biol. Evol.">
        <title>Distinct Expression and Methylation Patterns for Genes with Different Fates following a Single Whole-Genome Duplication in Flowering Plants.</title>
        <authorList>
            <person name="Shi T."/>
            <person name="Rahmani R.S."/>
            <person name="Gugger P.F."/>
            <person name="Wang M."/>
            <person name="Li H."/>
            <person name="Zhang Y."/>
            <person name="Li Z."/>
            <person name="Wang Q."/>
            <person name="Van de Peer Y."/>
            <person name="Marchal K."/>
            <person name="Chen J."/>
        </authorList>
    </citation>
    <scope>NUCLEOTIDE SEQUENCE [LARGE SCALE GENOMIC DNA]</scope>
    <source>
        <tissue evidence="1">Leaf</tissue>
    </source>
</reference>
<gene>
    <name evidence="1" type="ORF">HUJ06_020287</name>
</gene>
<keyword evidence="2" id="KW-1185">Reference proteome</keyword>
<comment type="caution">
    <text evidence="1">The sequence shown here is derived from an EMBL/GenBank/DDBJ whole genome shotgun (WGS) entry which is preliminary data.</text>
</comment>
<dbReference type="EMBL" id="DUZY01000001">
    <property type="protein sequence ID" value="DAD18824.1"/>
    <property type="molecule type" value="Genomic_DNA"/>
</dbReference>